<dbReference type="Gene3D" id="3.90.190.10">
    <property type="entry name" value="Protein tyrosine phosphatase superfamily"/>
    <property type="match status" value="1"/>
</dbReference>
<organism evidence="2 3">
    <name type="scientific">Candidatus Raskinella chloraquaticus</name>
    <dbReference type="NCBI Taxonomy" id="1951219"/>
    <lineage>
        <taxon>Bacteria</taxon>
        <taxon>Pseudomonadati</taxon>
        <taxon>Pseudomonadota</taxon>
        <taxon>Alphaproteobacteria</taxon>
        <taxon>Hyphomicrobiales</taxon>
        <taxon>Phreatobacteraceae</taxon>
        <taxon>Candidatus Raskinella</taxon>
    </lineage>
</organism>
<evidence type="ECO:0000259" key="1">
    <source>
        <dbReference type="Pfam" id="PF22741"/>
    </source>
</evidence>
<dbReference type="InterPro" id="IPR029021">
    <property type="entry name" value="Prot-tyrosine_phosphatase-like"/>
</dbReference>
<proteinExistence type="predicted"/>
<protein>
    <recommendedName>
        <fullName evidence="1">DSP-PTPase phosphatase fused to NAD+ Kinase domain-containing protein</fullName>
    </recommendedName>
</protein>
<feature type="domain" description="DSP-PTPase phosphatase fused to NAD+ Kinase" evidence="1">
    <location>
        <begin position="61"/>
        <end position="160"/>
    </location>
</feature>
<gene>
    <name evidence="2" type="ORF">A4S15_08170</name>
</gene>
<sequence>MNAPDRQISPPLTRVEAARQRWAQPIDSPGRRIRAWLSLTFADHGFIRPVYWNVAKVGDKVVRGPQPNPVQIAYLKWRYGIRTIVNLRGATEFGSYALEREACERRGISLENCILWSRDPPTREQIHAFKAIIERITYPALFHCKSGADRAGIASALYLILREGVPVAAAARQLSGNGHMKAGPTGVLDAFFARYLSDTHEQPMDFMHWVDTVYDQKALKASFKPAAIGSFIVDKILRRE</sequence>
<name>A0A1W9HYF5_9HYPH</name>
<comment type="caution">
    <text evidence="2">The sequence shown here is derived from an EMBL/GenBank/DDBJ whole genome shotgun (WGS) entry which is preliminary data.</text>
</comment>
<dbReference type="STRING" id="1827387.A4S15_08170"/>
<dbReference type="InterPro" id="IPR055214">
    <property type="entry name" value="PTP-NADK"/>
</dbReference>
<evidence type="ECO:0000313" key="3">
    <source>
        <dbReference type="Proteomes" id="UP000192872"/>
    </source>
</evidence>
<dbReference type="EMBL" id="LWDL01000013">
    <property type="protein sequence ID" value="OQW52342.1"/>
    <property type="molecule type" value="Genomic_DNA"/>
</dbReference>
<dbReference type="Pfam" id="PF22741">
    <property type="entry name" value="PTP-NADK"/>
    <property type="match status" value="1"/>
</dbReference>
<reference evidence="2 3" key="1">
    <citation type="journal article" date="2017" name="Water Res.">
        <title>Comammox in drinking water systems.</title>
        <authorList>
            <person name="Wang Y."/>
            <person name="Ma L."/>
            <person name="Mao Y."/>
            <person name="Jiang X."/>
            <person name="Xia Y."/>
            <person name="Yu K."/>
            <person name="Li B."/>
            <person name="Zhang T."/>
        </authorList>
    </citation>
    <scope>NUCLEOTIDE SEQUENCE [LARGE SCALE GENOMIC DNA]</scope>
    <source>
        <strain evidence="2">SG_bin8</strain>
    </source>
</reference>
<dbReference type="SUPFAM" id="SSF52799">
    <property type="entry name" value="(Phosphotyrosine protein) phosphatases II"/>
    <property type="match status" value="1"/>
</dbReference>
<evidence type="ECO:0000313" key="2">
    <source>
        <dbReference type="EMBL" id="OQW52342.1"/>
    </source>
</evidence>
<dbReference type="RefSeq" id="WP_376802295.1">
    <property type="nucleotide sequence ID" value="NZ_DBNB01000034.1"/>
</dbReference>
<dbReference type="Proteomes" id="UP000192872">
    <property type="component" value="Unassembled WGS sequence"/>
</dbReference>
<accession>A0A1W9HYF5</accession>
<dbReference type="AlphaFoldDB" id="A0A1W9HYF5"/>